<name>A0AAQ4DUV1_AMBAM</name>
<evidence type="ECO:0008006" key="3">
    <source>
        <dbReference type="Google" id="ProtNLM"/>
    </source>
</evidence>
<accession>A0AAQ4DUV1</accession>
<organism evidence="1 2">
    <name type="scientific">Amblyomma americanum</name>
    <name type="common">Lone star tick</name>
    <dbReference type="NCBI Taxonomy" id="6943"/>
    <lineage>
        <taxon>Eukaryota</taxon>
        <taxon>Metazoa</taxon>
        <taxon>Ecdysozoa</taxon>
        <taxon>Arthropoda</taxon>
        <taxon>Chelicerata</taxon>
        <taxon>Arachnida</taxon>
        <taxon>Acari</taxon>
        <taxon>Parasitiformes</taxon>
        <taxon>Ixodida</taxon>
        <taxon>Ixodoidea</taxon>
        <taxon>Ixodidae</taxon>
        <taxon>Amblyomminae</taxon>
        <taxon>Amblyomma</taxon>
    </lineage>
</organism>
<dbReference type="AlphaFoldDB" id="A0AAQ4DUV1"/>
<protein>
    <recommendedName>
        <fullName evidence="3">Tick transposon</fullName>
    </recommendedName>
</protein>
<comment type="caution">
    <text evidence="1">The sequence shown here is derived from an EMBL/GenBank/DDBJ whole genome shotgun (WGS) entry which is preliminary data.</text>
</comment>
<sequence>MQRLVNQDAHDSYLGPSYHTDLPSQWSRRFPTYYRGPQCPSPQDDVFPSLRCEPYTTGKTRIAVGNIALIMPIDRVTQVRNLNAIQVSRELDSIVPDGIRSVRLNWKLNLFAVDTLKPEVTATLMGLRRLCGVPVEVQEPRSSFKAVGVVYGIQPGMTATDIEACVRSTVPVLSVRIPSPPSPAIMIFASCRIPERVIIGFVQYRVKLYVDRPPRCRLCGGIGHVAPVCRKPYACRRCGAAHDTSLCPAPRLRCLNCGRDHDSRSKACPRWLQMLEVSRYKRLNDVDLETAKAAVVASSKTPEGSDISSSNKEAIRRLNSALADATDSKGGRMRIEVLADKVEDASRNSGRAADRKVYTVEELLKIGSRVKDAAKGTRSGQRPSTLGVAGRIARPFLKAVITVVGILGRLFDDIERACYRCLDKFQPNDDSLK</sequence>
<dbReference type="EMBL" id="JARKHS020026549">
    <property type="protein sequence ID" value="KAK8766241.1"/>
    <property type="molecule type" value="Genomic_DNA"/>
</dbReference>
<keyword evidence="2" id="KW-1185">Reference proteome</keyword>
<reference evidence="1 2" key="1">
    <citation type="journal article" date="2023" name="Arcadia Sci">
        <title>De novo assembly of a long-read Amblyomma americanum tick genome.</title>
        <authorList>
            <person name="Chou S."/>
            <person name="Poskanzer K.E."/>
            <person name="Rollins M."/>
            <person name="Thuy-Boun P.S."/>
        </authorList>
    </citation>
    <scope>NUCLEOTIDE SEQUENCE [LARGE SCALE GENOMIC DNA]</scope>
    <source>
        <strain evidence="1">F_SG_1</strain>
        <tissue evidence="1">Salivary glands</tissue>
    </source>
</reference>
<evidence type="ECO:0000313" key="2">
    <source>
        <dbReference type="Proteomes" id="UP001321473"/>
    </source>
</evidence>
<evidence type="ECO:0000313" key="1">
    <source>
        <dbReference type="EMBL" id="KAK8766241.1"/>
    </source>
</evidence>
<gene>
    <name evidence="1" type="ORF">V5799_006977</name>
</gene>
<proteinExistence type="predicted"/>
<dbReference type="Proteomes" id="UP001321473">
    <property type="component" value="Unassembled WGS sequence"/>
</dbReference>